<dbReference type="GO" id="GO:0030234">
    <property type="term" value="F:enzyme regulator activity"/>
    <property type="evidence" value="ECO:0007669"/>
    <property type="project" value="TreeGrafter"/>
</dbReference>
<keyword evidence="11" id="KW-1185">Reference proteome</keyword>
<protein>
    <submittedName>
        <fullName evidence="9">Lipoprotein</fullName>
    </submittedName>
</protein>
<dbReference type="EMBL" id="FTMC01000006">
    <property type="protein sequence ID" value="SIQ43190.1"/>
    <property type="molecule type" value="Genomic_DNA"/>
</dbReference>
<keyword evidence="5" id="KW-0564">Palmitate</keyword>
<accession>A0A0B3BWU7</accession>
<dbReference type="InterPro" id="IPR011990">
    <property type="entry name" value="TPR-like_helical_dom_sf"/>
</dbReference>
<evidence type="ECO:0000256" key="4">
    <source>
        <dbReference type="ARBA" id="ARBA00023136"/>
    </source>
</evidence>
<dbReference type="GO" id="GO:0008360">
    <property type="term" value="P:regulation of cell shape"/>
    <property type="evidence" value="ECO:0007669"/>
    <property type="project" value="UniProtKB-KW"/>
</dbReference>
<evidence type="ECO:0000256" key="1">
    <source>
        <dbReference type="ARBA" id="ARBA00022729"/>
    </source>
</evidence>
<evidence type="ECO:0000313" key="11">
    <source>
        <dbReference type="Proteomes" id="UP000030980"/>
    </source>
</evidence>
<reference evidence="9 11" key="1">
    <citation type="submission" date="2014-11" db="EMBL/GenBank/DDBJ databases">
        <title>Genome sequence of Pseudomonas tuomuerensis JCM 14085.</title>
        <authorList>
            <person name="Shin S.-K."/>
            <person name="Yi H."/>
        </authorList>
    </citation>
    <scope>NUCLEOTIDE SEQUENCE [LARGE SCALE GENOMIC DNA]</scope>
    <source>
        <strain evidence="9 11">JCM 14085</strain>
    </source>
</reference>
<gene>
    <name evidence="9" type="ORF">PT85_08870</name>
    <name evidence="10" type="ORF">SAMN05421672_10694</name>
</gene>
<dbReference type="Proteomes" id="UP000030980">
    <property type="component" value="Unassembled WGS sequence"/>
</dbReference>
<dbReference type="InterPro" id="IPR007443">
    <property type="entry name" value="LpoA"/>
</dbReference>
<dbReference type="InterPro" id="IPR028082">
    <property type="entry name" value="Peripla_BP_I"/>
</dbReference>
<evidence type="ECO:0000256" key="8">
    <source>
        <dbReference type="SAM" id="SignalP"/>
    </source>
</evidence>
<keyword evidence="7 9" id="KW-0449">Lipoprotein</keyword>
<dbReference type="Gene3D" id="1.25.40.650">
    <property type="match status" value="1"/>
</dbReference>
<dbReference type="PANTHER" id="PTHR38038:SF1">
    <property type="entry name" value="PENICILLIN-BINDING PROTEIN ACTIVATOR LPOA"/>
    <property type="match status" value="1"/>
</dbReference>
<evidence type="ECO:0000313" key="10">
    <source>
        <dbReference type="EMBL" id="SIQ43190.1"/>
    </source>
</evidence>
<dbReference type="STRING" id="706570.PT85_08870"/>
<feature type="signal peptide" evidence="8">
    <location>
        <begin position="1"/>
        <end position="18"/>
    </location>
</feature>
<reference evidence="10 12" key="2">
    <citation type="submission" date="2017-01" db="EMBL/GenBank/DDBJ databases">
        <authorList>
            <person name="Mah S.A."/>
            <person name="Swanson W.J."/>
            <person name="Moy G.W."/>
            <person name="Vacquier V.D."/>
        </authorList>
    </citation>
    <scope>NUCLEOTIDE SEQUENCE [LARGE SCALE GENOMIC DNA]</scope>
    <source>
        <strain evidence="10 12">ATCC 29606</strain>
    </source>
</reference>
<dbReference type="CDD" id="cd06339">
    <property type="entry name" value="PBP1_YraM_LppC_lipoprotein-like"/>
    <property type="match status" value="1"/>
</dbReference>
<dbReference type="GO" id="GO:0031241">
    <property type="term" value="C:periplasmic side of cell outer membrane"/>
    <property type="evidence" value="ECO:0007669"/>
    <property type="project" value="TreeGrafter"/>
</dbReference>
<dbReference type="EMBL" id="JTAK01000003">
    <property type="protein sequence ID" value="KHO65129.1"/>
    <property type="molecule type" value="Genomic_DNA"/>
</dbReference>
<dbReference type="OrthoDB" id="6708821at2"/>
<proteinExistence type="predicted"/>
<accession>A0A0B2DA98</accession>
<dbReference type="PROSITE" id="PS51257">
    <property type="entry name" value="PROKAR_LIPOPROTEIN"/>
    <property type="match status" value="1"/>
</dbReference>
<evidence type="ECO:0000256" key="5">
    <source>
        <dbReference type="ARBA" id="ARBA00023139"/>
    </source>
</evidence>
<dbReference type="AlphaFoldDB" id="A0A0B2DA98"/>
<dbReference type="PANTHER" id="PTHR38038">
    <property type="entry name" value="PENICILLIN-BINDING PROTEIN ACTIVATOR LPOA"/>
    <property type="match status" value="1"/>
</dbReference>
<keyword evidence="1 8" id="KW-0732">Signal</keyword>
<dbReference type="GO" id="GO:0009252">
    <property type="term" value="P:peptidoglycan biosynthetic process"/>
    <property type="evidence" value="ECO:0007669"/>
    <property type="project" value="UniProtKB-KW"/>
</dbReference>
<evidence type="ECO:0000256" key="2">
    <source>
        <dbReference type="ARBA" id="ARBA00022960"/>
    </source>
</evidence>
<dbReference type="PATRIC" id="fig|706570.3.peg.1640"/>
<dbReference type="Gene3D" id="1.25.40.10">
    <property type="entry name" value="Tetratricopeptide repeat domain"/>
    <property type="match status" value="1"/>
</dbReference>
<keyword evidence="3" id="KW-0573">Peptidoglycan synthesis</keyword>
<evidence type="ECO:0000313" key="9">
    <source>
        <dbReference type="EMBL" id="KHO65129.1"/>
    </source>
</evidence>
<evidence type="ECO:0000256" key="6">
    <source>
        <dbReference type="ARBA" id="ARBA00023237"/>
    </source>
</evidence>
<keyword evidence="6" id="KW-0998">Cell outer membrane</keyword>
<evidence type="ECO:0000256" key="7">
    <source>
        <dbReference type="ARBA" id="ARBA00023288"/>
    </source>
</evidence>
<feature type="chain" id="PRO_5015034513" evidence="8">
    <location>
        <begin position="19"/>
        <end position="603"/>
    </location>
</feature>
<dbReference type="Pfam" id="PF04348">
    <property type="entry name" value="LppC"/>
    <property type="match status" value="1"/>
</dbReference>
<name>A0A0B2DA98_9PSED</name>
<evidence type="ECO:0000313" key="12">
    <source>
        <dbReference type="Proteomes" id="UP000186079"/>
    </source>
</evidence>
<dbReference type="SUPFAM" id="SSF53822">
    <property type="entry name" value="Periplasmic binding protein-like I"/>
    <property type="match status" value="1"/>
</dbReference>
<organism evidence="9 11">
    <name type="scientific">Pseudomonas flexibilis</name>
    <dbReference type="NCBI Taxonomy" id="706570"/>
    <lineage>
        <taxon>Bacteria</taxon>
        <taxon>Pseudomonadati</taxon>
        <taxon>Pseudomonadota</taxon>
        <taxon>Gammaproteobacteria</taxon>
        <taxon>Pseudomonadales</taxon>
        <taxon>Pseudomonadaceae</taxon>
        <taxon>Pseudomonas</taxon>
    </lineage>
</organism>
<dbReference type="Proteomes" id="UP000186079">
    <property type="component" value="Unassembled WGS sequence"/>
</dbReference>
<keyword evidence="2" id="KW-0133">Cell shape</keyword>
<dbReference type="Gene3D" id="3.40.50.2300">
    <property type="match status" value="2"/>
</dbReference>
<sequence length="603" mass="66712">MISRLRLLSVLCLLGLLAACSGTPKPPAGDLPKTPQASVDQLLLKAAQSSPKEAAQLRLAAADKSYALGNPLRAAHIIQQVPLDQLGRTEQALASILNAELSLYRQRPQAAWQFLQHPSLEQIGRLPNDLQIRAHMARARALEEDNQLLDATRERVFAAPLLTGQPAEENHEAIWSLVARLNGTQLTTPSEGDLAGWLTLGIAVRDALTVEMQQAGIDRWLSANPQHPAALNLPEPLRKLKELPAEPLRKIALLLPMQGQLANVSRALRDGFMSAYYHAQQTGQNPPEVILFDSTEIVSLDNFYTLAKAQGIQLVVGPLEKNLVKDLGQLPQLPIMTLALNYDDSNESGPAQLFQFGLAAEDEALSAARRAWQDGMRRAVALVPRGEWGDRVLAAFNRGWQQQGGTLLAAKRIDQPVQLAQQIADLFQLRQSEARAQRLKEVLGVEFAAEPARRADVDFIFLAATPLQAQQIRPTLTFQYAGDVPVYATSHLYTGSRDGTQLQDLNGIRFSETPWLLDEHNPLREQVARQWPQASGSLGRLYAMGIDAYLLAPRLSQLKALPETRIHGQTGTLSLTEQQRIERELPWAQIQNGRIRRLPDYVY</sequence>
<keyword evidence="4" id="KW-0472">Membrane</keyword>
<evidence type="ECO:0000256" key="3">
    <source>
        <dbReference type="ARBA" id="ARBA00022984"/>
    </source>
</evidence>
<dbReference type="RefSeq" id="WP_027590739.1">
    <property type="nucleotide sequence ID" value="NZ_FMUP01000006.1"/>
</dbReference>